<dbReference type="InterPro" id="IPR017853">
    <property type="entry name" value="GH"/>
</dbReference>
<accession>A0A1B7JVH5</accession>
<keyword evidence="4" id="KW-0119">Carbohydrate metabolism</keyword>
<evidence type="ECO:0000256" key="3">
    <source>
        <dbReference type="ARBA" id="ARBA00023024"/>
    </source>
</evidence>
<keyword evidence="4" id="KW-0624">Polysaccharide degradation</keyword>
<protein>
    <recommendedName>
        <fullName evidence="2">chitinase</fullName>
        <ecNumber evidence="2">3.2.1.14</ecNumber>
    </recommendedName>
</protein>
<dbReference type="InterPro" id="IPR029070">
    <property type="entry name" value="Chitinase_insertion_sf"/>
</dbReference>
<dbReference type="PANTHER" id="PTHR11177:SF317">
    <property type="entry name" value="CHITINASE 12-RELATED"/>
    <property type="match status" value="1"/>
</dbReference>
<sequence>MASQPADRDNFTTLLKELRAAFGNKKLVTIAVGANAESPKSWVDVKAIAPLLDYINLMTYDMAYGTQYFNSNLYDSTQWPTVAEADKYSADFVVNNYLAAGLKPSQMNLGIGFYGRLPKRSVEPGIDWSKPDAQKNPVTQPYFGAQEVELFKSLGVDLSKDTYVKYNDIVSKLLNDPQKRFTEHWDDQAKVPWLSVQSAEGKPLFALSYENPRSVSIKADYIKSKGLAGAMFWEYGADDNNQLAKQLAESLGIKH</sequence>
<comment type="catalytic activity">
    <reaction evidence="1">
        <text>Random endo-hydrolysis of N-acetyl-beta-D-glucosaminide (1-&gt;4)-beta-linkages in chitin and chitodextrins.</text>
        <dbReference type="EC" id="3.2.1.14"/>
    </reaction>
</comment>
<dbReference type="PROSITE" id="PS51910">
    <property type="entry name" value="GH18_2"/>
    <property type="match status" value="1"/>
</dbReference>
<evidence type="ECO:0000256" key="4">
    <source>
        <dbReference type="ARBA" id="ARBA00023326"/>
    </source>
</evidence>
<dbReference type="EMBL" id="LXEU01000053">
    <property type="protein sequence ID" value="OAT51927.1"/>
    <property type="molecule type" value="Genomic_DNA"/>
</dbReference>
<dbReference type="PANTHER" id="PTHR11177">
    <property type="entry name" value="CHITINASE"/>
    <property type="match status" value="1"/>
</dbReference>
<evidence type="ECO:0000259" key="5">
    <source>
        <dbReference type="PROSITE" id="PS51910"/>
    </source>
</evidence>
<feature type="domain" description="GH18" evidence="5">
    <location>
        <begin position="1"/>
        <end position="254"/>
    </location>
</feature>
<keyword evidence="7" id="KW-1185">Reference proteome</keyword>
<evidence type="ECO:0000313" key="7">
    <source>
        <dbReference type="Proteomes" id="UP000078386"/>
    </source>
</evidence>
<dbReference type="GO" id="GO:0008843">
    <property type="term" value="F:endochitinase activity"/>
    <property type="evidence" value="ECO:0007669"/>
    <property type="project" value="UniProtKB-EC"/>
</dbReference>
<dbReference type="GO" id="GO:0008061">
    <property type="term" value="F:chitin binding"/>
    <property type="evidence" value="ECO:0007669"/>
    <property type="project" value="InterPro"/>
</dbReference>
<dbReference type="Gene3D" id="3.20.20.80">
    <property type="entry name" value="Glycosidases"/>
    <property type="match status" value="1"/>
</dbReference>
<keyword evidence="3" id="KW-0146">Chitin degradation</keyword>
<evidence type="ECO:0000313" key="6">
    <source>
        <dbReference type="EMBL" id="OAT51927.1"/>
    </source>
</evidence>
<reference evidence="6 7" key="1">
    <citation type="submission" date="2016-04" db="EMBL/GenBank/DDBJ databases">
        <title>ATOL: Assembling a taxonomically balanced genome-scale reconstruction of the evolutionary history of the Enterobacteriaceae.</title>
        <authorList>
            <person name="Plunkett G.III."/>
            <person name="Neeno-Eckwall E.C."/>
            <person name="Glasner J.D."/>
            <person name="Perna N.T."/>
        </authorList>
    </citation>
    <scope>NUCLEOTIDE SEQUENCE [LARGE SCALE GENOMIC DNA]</scope>
    <source>
        <strain evidence="6 7">ATCC 51603</strain>
    </source>
</reference>
<dbReference type="EC" id="3.2.1.14" evidence="2"/>
<dbReference type="GO" id="GO:0000272">
    <property type="term" value="P:polysaccharide catabolic process"/>
    <property type="evidence" value="ECO:0007669"/>
    <property type="project" value="UniProtKB-KW"/>
</dbReference>
<dbReference type="InterPro" id="IPR001223">
    <property type="entry name" value="Glyco_hydro18_cat"/>
</dbReference>
<keyword evidence="6" id="KW-0326">Glycosidase</keyword>
<dbReference type="Pfam" id="PF00704">
    <property type="entry name" value="Glyco_hydro_18"/>
    <property type="match status" value="1"/>
</dbReference>
<organism evidence="6 7">
    <name type="scientific">Kluyvera georgiana ATCC 51603</name>
    <dbReference type="NCBI Taxonomy" id="1354264"/>
    <lineage>
        <taxon>Bacteria</taxon>
        <taxon>Pseudomonadati</taxon>
        <taxon>Pseudomonadota</taxon>
        <taxon>Gammaproteobacteria</taxon>
        <taxon>Enterobacterales</taxon>
        <taxon>Enterobacteriaceae</taxon>
        <taxon>Kluyvera</taxon>
    </lineage>
</organism>
<dbReference type="PATRIC" id="fig|1354264.4.peg.2871"/>
<dbReference type="GO" id="GO:0006032">
    <property type="term" value="P:chitin catabolic process"/>
    <property type="evidence" value="ECO:0007669"/>
    <property type="project" value="UniProtKB-KW"/>
</dbReference>
<gene>
    <name evidence="6" type="ORF">M989_02749</name>
</gene>
<dbReference type="Gene3D" id="3.10.50.10">
    <property type="match status" value="1"/>
</dbReference>
<evidence type="ECO:0000256" key="1">
    <source>
        <dbReference type="ARBA" id="ARBA00000822"/>
    </source>
</evidence>
<keyword evidence="6" id="KW-0378">Hydrolase</keyword>
<dbReference type="InterPro" id="IPR011583">
    <property type="entry name" value="Chitinase_II/V-like_cat"/>
</dbReference>
<dbReference type="Proteomes" id="UP000078386">
    <property type="component" value="Unassembled WGS sequence"/>
</dbReference>
<name>A0A1B7JVH5_9ENTR</name>
<proteinExistence type="predicted"/>
<evidence type="ECO:0000256" key="2">
    <source>
        <dbReference type="ARBA" id="ARBA00012729"/>
    </source>
</evidence>
<dbReference type="AlphaFoldDB" id="A0A1B7JVH5"/>
<comment type="caution">
    <text evidence="6">The sequence shown here is derived from an EMBL/GenBank/DDBJ whole genome shotgun (WGS) entry which is preliminary data.</text>
</comment>
<dbReference type="SUPFAM" id="SSF51445">
    <property type="entry name" value="(Trans)glycosidases"/>
    <property type="match status" value="1"/>
</dbReference>
<dbReference type="InterPro" id="IPR050314">
    <property type="entry name" value="Glycosyl_Hydrlase_18"/>
</dbReference>
<dbReference type="SMART" id="SM00636">
    <property type="entry name" value="Glyco_18"/>
    <property type="match status" value="1"/>
</dbReference>